<protein>
    <submittedName>
        <fullName evidence="1">Uncharacterized protein</fullName>
    </submittedName>
</protein>
<name>A0A974C3F2_XENLA</name>
<evidence type="ECO:0000313" key="2">
    <source>
        <dbReference type="Proteomes" id="UP000694892"/>
    </source>
</evidence>
<gene>
    <name evidence="1" type="ORF">XELAEV_18042017mg</name>
</gene>
<evidence type="ECO:0000313" key="1">
    <source>
        <dbReference type="EMBL" id="OCT65772.1"/>
    </source>
</evidence>
<dbReference type="AlphaFoldDB" id="A0A974C3F2"/>
<proteinExistence type="predicted"/>
<dbReference type="Proteomes" id="UP000694892">
    <property type="component" value="Chromosome 8S"/>
</dbReference>
<accession>A0A974C3F2</accession>
<sequence length="92" mass="10235">MGMERATCILDQRHRLDVYNSSKQHGLLIFMPGLLLKSGLHFQWSGTNCSLFNTEYSTIQKAEASSTYCVLGACMHGRFCVTLLKICNVTGS</sequence>
<organism evidence="1 2">
    <name type="scientific">Xenopus laevis</name>
    <name type="common">African clawed frog</name>
    <dbReference type="NCBI Taxonomy" id="8355"/>
    <lineage>
        <taxon>Eukaryota</taxon>
        <taxon>Metazoa</taxon>
        <taxon>Chordata</taxon>
        <taxon>Craniata</taxon>
        <taxon>Vertebrata</taxon>
        <taxon>Euteleostomi</taxon>
        <taxon>Amphibia</taxon>
        <taxon>Batrachia</taxon>
        <taxon>Anura</taxon>
        <taxon>Pipoidea</taxon>
        <taxon>Pipidae</taxon>
        <taxon>Xenopodinae</taxon>
        <taxon>Xenopus</taxon>
        <taxon>Xenopus</taxon>
    </lineage>
</organism>
<reference evidence="2" key="1">
    <citation type="journal article" date="2016" name="Nature">
        <title>Genome evolution in the allotetraploid frog Xenopus laevis.</title>
        <authorList>
            <person name="Session A.M."/>
            <person name="Uno Y."/>
            <person name="Kwon T."/>
            <person name="Chapman J.A."/>
            <person name="Toyoda A."/>
            <person name="Takahashi S."/>
            <person name="Fukui A."/>
            <person name="Hikosaka A."/>
            <person name="Suzuki A."/>
            <person name="Kondo M."/>
            <person name="van Heeringen S.J."/>
            <person name="Quigley I."/>
            <person name="Heinz S."/>
            <person name="Ogino H."/>
            <person name="Ochi H."/>
            <person name="Hellsten U."/>
            <person name="Lyons J.B."/>
            <person name="Simakov O."/>
            <person name="Putnam N."/>
            <person name="Stites J."/>
            <person name="Kuroki Y."/>
            <person name="Tanaka T."/>
            <person name="Michiue T."/>
            <person name="Watanabe M."/>
            <person name="Bogdanovic O."/>
            <person name="Lister R."/>
            <person name="Georgiou G."/>
            <person name="Paranjpe S.S."/>
            <person name="van Kruijsbergen I."/>
            <person name="Shu S."/>
            <person name="Carlson J."/>
            <person name="Kinoshita T."/>
            <person name="Ohta Y."/>
            <person name="Mawaribuchi S."/>
            <person name="Jenkins J."/>
            <person name="Grimwood J."/>
            <person name="Schmutz J."/>
            <person name="Mitros T."/>
            <person name="Mozaffari S.V."/>
            <person name="Suzuki Y."/>
            <person name="Haramoto Y."/>
            <person name="Yamamoto T.S."/>
            <person name="Takagi C."/>
            <person name="Heald R."/>
            <person name="Miller K."/>
            <person name="Haudenschild C."/>
            <person name="Kitzman J."/>
            <person name="Nakayama T."/>
            <person name="Izutsu Y."/>
            <person name="Robert J."/>
            <person name="Fortriede J."/>
            <person name="Burns K."/>
            <person name="Lotay V."/>
            <person name="Karimi K."/>
            <person name="Yasuoka Y."/>
            <person name="Dichmann D.S."/>
            <person name="Flajnik M.F."/>
            <person name="Houston D.W."/>
            <person name="Shendure J."/>
            <person name="DuPasquier L."/>
            <person name="Vize P.D."/>
            <person name="Zorn A.M."/>
            <person name="Ito M."/>
            <person name="Marcotte E.M."/>
            <person name="Wallingford J.B."/>
            <person name="Ito Y."/>
            <person name="Asashima M."/>
            <person name="Ueno N."/>
            <person name="Matsuda Y."/>
            <person name="Veenstra G.J."/>
            <person name="Fujiyama A."/>
            <person name="Harland R.M."/>
            <person name="Taira M."/>
            <person name="Rokhsar D.S."/>
        </authorList>
    </citation>
    <scope>NUCLEOTIDE SEQUENCE [LARGE SCALE GENOMIC DNA]</scope>
    <source>
        <strain evidence="2">J</strain>
    </source>
</reference>
<dbReference type="EMBL" id="CM004481">
    <property type="protein sequence ID" value="OCT65772.1"/>
    <property type="molecule type" value="Genomic_DNA"/>
</dbReference>